<reference evidence="1" key="1">
    <citation type="journal article" date="2015" name="Nature">
        <title>Complex archaea that bridge the gap between prokaryotes and eukaryotes.</title>
        <authorList>
            <person name="Spang A."/>
            <person name="Saw J.H."/>
            <person name="Jorgensen S.L."/>
            <person name="Zaremba-Niedzwiedzka K."/>
            <person name="Martijn J."/>
            <person name="Lind A.E."/>
            <person name="van Eijk R."/>
            <person name="Schleper C."/>
            <person name="Guy L."/>
            <person name="Ettema T.J."/>
        </authorList>
    </citation>
    <scope>NUCLEOTIDE SEQUENCE</scope>
</reference>
<sequence length="144" mass="14742">MFDDLMELLDGSIDLAPATDTPATSVTRDAATGAAVIDMGEGGTPAGGMSCVLLLPAASADGDILTAFLEVSSVVAFGSDVSEVGKFDIAAASKGVILGSETPDEAILRFSTDKRYVRLNATVTASDDFKAAKCYLVPSAFKVL</sequence>
<gene>
    <name evidence="1" type="ORF">LCGC14_0370340</name>
</gene>
<dbReference type="EMBL" id="LAZR01000295">
    <property type="protein sequence ID" value="KKN76525.1"/>
    <property type="molecule type" value="Genomic_DNA"/>
</dbReference>
<proteinExistence type="predicted"/>
<dbReference type="AlphaFoldDB" id="A0A0F9T5L6"/>
<organism evidence="1">
    <name type="scientific">marine sediment metagenome</name>
    <dbReference type="NCBI Taxonomy" id="412755"/>
    <lineage>
        <taxon>unclassified sequences</taxon>
        <taxon>metagenomes</taxon>
        <taxon>ecological metagenomes</taxon>
    </lineage>
</organism>
<accession>A0A0F9T5L6</accession>
<evidence type="ECO:0000313" key="1">
    <source>
        <dbReference type="EMBL" id="KKN76525.1"/>
    </source>
</evidence>
<comment type="caution">
    <text evidence="1">The sequence shown here is derived from an EMBL/GenBank/DDBJ whole genome shotgun (WGS) entry which is preliminary data.</text>
</comment>
<name>A0A0F9T5L6_9ZZZZ</name>
<dbReference type="Gene3D" id="2.60.120.1110">
    <property type="match status" value="1"/>
</dbReference>
<protein>
    <submittedName>
        <fullName evidence="1">Uncharacterized protein</fullName>
    </submittedName>
</protein>